<evidence type="ECO:0000313" key="3">
    <source>
        <dbReference type="Proteomes" id="UP000735302"/>
    </source>
</evidence>
<accession>A0AAV3ZVJ7</accession>
<reference evidence="2 3" key="1">
    <citation type="journal article" date="2021" name="Elife">
        <title>Chloroplast acquisition without the gene transfer in kleptoplastic sea slugs, Plakobranchus ocellatus.</title>
        <authorList>
            <person name="Maeda T."/>
            <person name="Takahashi S."/>
            <person name="Yoshida T."/>
            <person name="Shimamura S."/>
            <person name="Takaki Y."/>
            <person name="Nagai Y."/>
            <person name="Toyoda A."/>
            <person name="Suzuki Y."/>
            <person name="Arimoto A."/>
            <person name="Ishii H."/>
            <person name="Satoh N."/>
            <person name="Nishiyama T."/>
            <person name="Hasebe M."/>
            <person name="Maruyama T."/>
            <person name="Minagawa J."/>
            <person name="Obokata J."/>
            <person name="Shigenobu S."/>
        </authorList>
    </citation>
    <scope>NUCLEOTIDE SEQUENCE [LARGE SCALE GENOMIC DNA]</scope>
</reference>
<comment type="caution">
    <text evidence="2">The sequence shown here is derived from an EMBL/GenBank/DDBJ whole genome shotgun (WGS) entry which is preliminary data.</text>
</comment>
<feature type="region of interest" description="Disordered" evidence="1">
    <location>
        <begin position="80"/>
        <end position="100"/>
    </location>
</feature>
<proteinExistence type="predicted"/>
<keyword evidence="3" id="KW-1185">Reference proteome</keyword>
<organism evidence="2 3">
    <name type="scientific">Plakobranchus ocellatus</name>
    <dbReference type="NCBI Taxonomy" id="259542"/>
    <lineage>
        <taxon>Eukaryota</taxon>
        <taxon>Metazoa</taxon>
        <taxon>Spiralia</taxon>
        <taxon>Lophotrochozoa</taxon>
        <taxon>Mollusca</taxon>
        <taxon>Gastropoda</taxon>
        <taxon>Heterobranchia</taxon>
        <taxon>Euthyneura</taxon>
        <taxon>Panpulmonata</taxon>
        <taxon>Sacoglossa</taxon>
        <taxon>Placobranchoidea</taxon>
        <taxon>Plakobranchidae</taxon>
        <taxon>Plakobranchus</taxon>
    </lineage>
</organism>
<name>A0AAV3ZVJ7_9GAST</name>
<dbReference type="Proteomes" id="UP000735302">
    <property type="component" value="Unassembled WGS sequence"/>
</dbReference>
<evidence type="ECO:0000313" key="2">
    <source>
        <dbReference type="EMBL" id="GFN98897.1"/>
    </source>
</evidence>
<sequence>MISDFEAPPSGQGPEAVSKRHKEQTTVNEDSRTTLIMHRTIISIPAIYRQRKDRMEETEKSGRRALIYLFVDNSGRYGNSYGKANGENIVTEKEREQGGH</sequence>
<dbReference type="EMBL" id="BLXT01002893">
    <property type="protein sequence ID" value="GFN98897.1"/>
    <property type="molecule type" value="Genomic_DNA"/>
</dbReference>
<gene>
    <name evidence="2" type="ORF">PoB_002540300</name>
</gene>
<feature type="compositionally biased region" description="Basic and acidic residues" evidence="1">
    <location>
        <begin position="90"/>
        <end position="100"/>
    </location>
</feature>
<evidence type="ECO:0000256" key="1">
    <source>
        <dbReference type="SAM" id="MobiDB-lite"/>
    </source>
</evidence>
<dbReference type="AlphaFoldDB" id="A0AAV3ZVJ7"/>
<feature type="region of interest" description="Disordered" evidence="1">
    <location>
        <begin position="1"/>
        <end position="30"/>
    </location>
</feature>
<protein>
    <submittedName>
        <fullName evidence="2">Uncharacterized protein</fullName>
    </submittedName>
</protein>